<keyword evidence="3" id="KW-0675">Receptor</keyword>
<feature type="signal peptide" evidence="2">
    <location>
        <begin position="1"/>
        <end position="23"/>
    </location>
</feature>
<gene>
    <name evidence="3" type="ORF">SAMN04488105_107175</name>
</gene>
<dbReference type="RefSeq" id="WP_008888057.1">
    <property type="nucleotide sequence ID" value="NZ_FNAV01000007.1"/>
</dbReference>
<protein>
    <submittedName>
        <fullName evidence="3">Tripartite-type tricarboxylate transporter, receptor component TctC</fullName>
    </submittedName>
</protein>
<evidence type="ECO:0000313" key="4">
    <source>
        <dbReference type="Proteomes" id="UP000198994"/>
    </source>
</evidence>
<dbReference type="PANTHER" id="PTHR42928:SF5">
    <property type="entry name" value="BLR1237 PROTEIN"/>
    <property type="match status" value="1"/>
</dbReference>
<evidence type="ECO:0000313" key="3">
    <source>
        <dbReference type="EMBL" id="SDE77107.1"/>
    </source>
</evidence>
<dbReference type="PANTHER" id="PTHR42928">
    <property type="entry name" value="TRICARBOXYLATE-BINDING PROTEIN"/>
    <property type="match status" value="1"/>
</dbReference>
<keyword evidence="4" id="KW-1185">Reference proteome</keyword>
<dbReference type="EMBL" id="FNAV01000007">
    <property type="protein sequence ID" value="SDE77107.1"/>
    <property type="molecule type" value="Genomic_DNA"/>
</dbReference>
<dbReference type="Gene3D" id="3.40.190.10">
    <property type="entry name" value="Periplasmic binding protein-like II"/>
    <property type="match status" value="1"/>
</dbReference>
<dbReference type="CDD" id="cd07012">
    <property type="entry name" value="PBP2_Bug_TTT"/>
    <property type="match status" value="1"/>
</dbReference>
<dbReference type="SUPFAM" id="SSF53850">
    <property type="entry name" value="Periplasmic binding protein-like II"/>
    <property type="match status" value="1"/>
</dbReference>
<dbReference type="InterPro" id="IPR042100">
    <property type="entry name" value="Bug_dom1"/>
</dbReference>
<evidence type="ECO:0000256" key="2">
    <source>
        <dbReference type="SAM" id="SignalP"/>
    </source>
</evidence>
<accession>A0A1G7FMC5</accession>
<name>A0A1G7FMC5_9RHOB</name>
<keyword evidence="2" id="KW-0732">Signal</keyword>
<dbReference type="Gene3D" id="3.40.190.150">
    <property type="entry name" value="Bordetella uptake gene, domain 1"/>
    <property type="match status" value="1"/>
</dbReference>
<organism evidence="3 4">
    <name type="scientific">Salipiger thiooxidans</name>
    <dbReference type="NCBI Taxonomy" id="282683"/>
    <lineage>
        <taxon>Bacteria</taxon>
        <taxon>Pseudomonadati</taxon>
        <taxon>Pseudomonadota</taxon>
        <taxon>Alphaproteobacteria</taxon>
        <taxon>Rhodobacterales</taxon>
        <taxon>Roseobacteraceae</taxon>
        <taxon>Salipiger</taxon>
    </lineage>
</organism>
<dbReference type="Proteomes" id="UP000198994">
    <property type="component" value="Unassembled WGS sequence"/>
</dbReference>
<dbReference type="STRING" id="282683.SAMN04488105_107175"/>
<dbReference type="Pfam" id="PF03401">
    <property type="entry name" value="TctC"/>
    <property type="match status" value="1"/>
</dbReference>
<reference evidence="4" key="1">
    <citation type="submission" date="2016-10" db="EMBL/GenBank/DDBJ databases">
        <authorList>
            <person name="Varghese N."/>
            <person name="Submissions S."/>
        </authorList>
    </citation>
    <scope>NUCLEOTIDE SEQUENCE [LARGE SCALE GENOMIC DNA]</scope>
    <source>
        <strain evidence="4">DSM 10146</strain>
    </source>
</reference>
<proteinExistence type="inferred from homology"/>
<dbReference type="InterPro" id="IPR005064">
    <property type="entry name" value="BUG"/>
</dbReference>
<sequence>MTLTSRLVAAALGLAVLAGPALAEFPERNIESIYPWAPGATMAASQVIADAMGDELGVNISVVSTPGAGGVKAFETAMSRDADGYTLFDGYVAPLVIQPMKGNADWTYQDFTPLWSATSNSFAIAVRADDDRFNDLSDLIAYMKENPGDLRYSPGVAGGIPHMVGAATLMATDTIAQLVPYPEIDIAVRDMRGGILDFMITNPGVYNVNKDDMKVLAVLSDMEDASATYGGAPLVGSFDIDIGMANLSPSGWNWWLVRKDTPEDVVTKLRDAMEAALKRDDVRQRLLDMGYVPTGFSPDQYEEIVGAVAGELEHGQAAIDWETERLNGL</sequence>
<dbReference type="AlphaFoldDB" id="A0A1G7FMC5"/>
<comment type="similarity">
    <text evidence="1">Belongs to the UPF0065 (bug) family.</text>
</comment>
<evidence type="ECO:0000256" key="1">
    <source>
        <dbReference type="ARBA" id="ARBA00006987"/>
    </source>
</evidence>
<dbReference type="OrthoDB" id="8970543at2"/>
<feature type="chain" id="PRO_5011603031" evidence="2">
    <location>
        <begin position="24"/>
        <end position="329"/>
    </location>
</feature>